<organism evidence="4 5">
    <name type="scientific">Planoprotostelium fungivorum</name>
    <dbReference type="NCBI Taxonomy" id="1890364"/>
    <lineage>
        <taxon>Eukaryota</taxon>
        <taxon>Amoebozoa</taxon>
        <taxon>Evosea</taxon>
        <taxon>Variosea</taxon>
        <taxon>Cavosteliida</taxon>
        <taxon>Cavosteliaceae</taxon>
        <taxon>Planoprotostelium</taxon>
    </lineage>
</organism>
<dbReference type="GO" id="GO:0005739">
    <property type="term" value="C:mitochondrion"/>
    <property type="evidence" value="ECO:0007669"/>
    <property type="project" value="TreeGrafter"/>
</dbReference>
<evidence type="ECO:0000256" key="1">
    <source>
        <dbReference type="ARBA" id="ARBA00009224"/>
    </source>
</evidence>
<comment type="similarity">
    <text evidence="1">Belongs to the MTFP1 family.</text>
</comment>
<dbReference type="InterPro" id="IPR019560">
    <property type="entry name" value="Mitochondrial_18_kDa_protein"/>
</dbReference>
<dbReference type="PANTHER" id="PTHR11001">
    <property type="entry name" value="MITOCHONDRIAL FISSION PROCESS PROTEIN 1"/>
    <property type="match status" value="1"/>
</dbReference>
<keyword evidence="5" id="KW-1185">Reference proteome</keyword>
<evidence type="ECO:0000256" key="2">
    <source>
        <dbReference type="ARBA" id="ARBA00017835"/>
    </source>
</evidence>
<name>A0A2P6MYZ5_9EUKA</name>
<dbReference type="PANTHER" id="PTHR11001:SF2">
    <property type="entry name" value="MITOCHONDRIAL FISSION PROCESS PROTEIN 1"/>
    <property type="match status" value="1"/>
</dbReference>
<dbReference type="Pfam" id="PF10558">
    <property type="entry name" value="MTP18"/>
    <property type="match status" value="2"/>
</dbReference>
<evidence type="ECO:0000256" key="3">
    <source>
        <dbReference type="ARBA" id="ARBA00029631"/>
    </source>
</evidence>
<dbReference type="Proteomes" id="UP000241769">
    <property type="component" value="Unassembled WGS sequence"/>
</dbReference>
<accession>A0A2P6MYZ5</accession>
<reference evidence="4 5" key="1">
    <citation type="journal article" date="2018" name="Genome Biol. Evol.">
        <title>Multiple Roots of Fruiting Body Formation in Amoebozoa.</title>
        <authorList>
            <person name="Hillmann F."/>
            <person name="Forbes G."/>
            <person name="Novohradska S."/>
            <person name="Ferling I."/>
            <person name="Riege K."/>
            <person name="Groth M."/>
            <person name="Westermann M."/>
            <person name="Marz M."/>
            <person name="Spaller T."/>
            <person name="Winckler T."/>
            <person name="Schaap P."/>
            <person name="Glockner G."/>
        </authorList>
    </citation>
    <scope>NUCLEOTIDE SEQUENCE [LARGE SCALE GENOMIC DNA]</scope>
    <source>
        <strain evidence="4 5">Jena</strain>
    </source>
</reference>
<sequence>MLPGRCFHIAFACFCQDSGFLVGKEERCYSSVRITLPLLTTTIFDTNNMNSGTNKPNTTAPNPSPALVAEAIDKSGGIKENIPAPIDTVESNARYLAYLARYRTLVTASSRYLAYTSDVGEAFRPIIKPAFVTATYAISWMYLAGDVSWEGYKAWKLQKDPSTVGGMMAKRAIFQGVASMLLPALTIHSVVKHSAKVFQKSSAPAVRAWGPTVLGLAVVPALPFLFDHPTEMVVDKVWEYGEEKFFDKKKDEEKTPALFPGDPRYSGAIAEKAKDIVEIMQDEKKTK</sequence>
<protein>
    <recommendedName>
        <fullName evidence="2">Mitochondrial fission process protein 1</fullName>
    </recommendedName>
    <alternativeName>
        <fullName evidence="3">Mitochondrial 18 kDa protein</fullName>
    </alternativeName>
</protein>
<dbReference type="AlphaFoldDB" id="A0A2P6MYZ5"/>
<dbReference type="OrthoDB" id="424969at2759"/>
<dbReference type="GO" id="GO:0000266">
    <property type="term" value="P:mitochondrial fission"/>
    <property type="evidence" value="ECO:0007669"/>
    <property type="project" value="TreeGrafter"/>
</dbReference>
<dbReference type="EMBL" id="MDYQ01000292">
    <property type="protein sequence ID" value="PRP76918.1"/>
    <property type="molecule type" value="Genomic_DNA"/>
</dbReference>
<proteinExistence type="inferred from homology"/>
<gene>
    <name evidence="4" type="ORF">PROFUN_06196</name>
</gene>
<comment type="caution">
    <text evidence="4">The sequence shown here is derived from an EMBL/GenBank/DDBJ whole genome shotgun (WGS) entry which is preliminary data.</text>
</comment>
<dbReference type="InParanoid" id="A0A2P6MYZ5"/>
<evidence type="ECO:0000313" key="5">
    <source>
        <dbReference type="Proteomes" id="UP000241769"/>
    </source>
</evidence>
<evidence type="ECO:0000313" key="4">
    <source>
        <dbReference type="EMBL" id="PRP76918.1"/>
    </source>
</evidence>